<gene>
    <name evidence="3" type="ORF">ACHAWU_010298</name>
</gene>
<keyword evidence="4" id="KW-1185">Reference proteome</keyword>
<accession>A0ABD3N593</accession>
<evidence type="ECO:0000256" key="1">
    <source>
        <dbReference type="SAM" id="MobiDB-lite"/>
    </source>
</evidence>
<protein>
    <recommendedName>
        <fullName evidence="2">Hemerythrin-like domain-containing protein</fullName>
    </recommendedName>
</protein>
<evidence type="ECO:0000259" key="2">
    <source>
        <dbReference type="Pfam" id="PF01814"/>
    </source>
</evidence>
<evidence type="ECO:0000313" key="3">
    <source>
        <dbReference type="EMBL" id="KAL3771211.1"/>
    </source>
</evidence>
<dbReference type="InterPro" id="IPR012312">
    <property type="entry name" value="Hemerythrin-like"/>
</dbReference>
<reference evidence="3 4" key="1">
    <citation type="submission" date="2024-10" db="EMBL/GenBank/DDBJ databases">
        <title>Updated reference genomes for cyclostephanoid diatoms.</title>
        <authorList>
            <person name="Roberts W.R."/>
            <person name="Alverson A.J."/>
        </authorList>
    </citation>
    <scope>NUCLEOTIDE SEQUENCE [LARGE SCALE GENOMIC DNA]</scope>
    <source>
        <strain evidence="3 4">AJA232-27</strain>
    </source>
</reference>
<dbReference type="Pfam" id="PF01814">
    <property type="entry name" value="Hemerythrin"/>
    <property type="match status" value="1"/>
</dbReference>
<comment type="caution">
    <text evidence="3">The sequence shown here is derived from an EMBL/GenBank/DDBJ whole genome shotgun (WGS) entry which is preliminary data.</text>
</comment>
<feature type="region of interest" description="Disordered" evidence="1">
    <location>
        <begin position="1"/>
        <end position="24"/>
    </location>
</feature>
<dbReference type="CDD" id="cd12108">
    <property type="entry name" value="Hr-like"/>
    <property type="match status" value="1"/>
</dbReference>
<dbReference type="EMBL" id="JALLBG020000029">
    <property type="protein sequence ID" value="KAL3771211.1"/>
    <property type="molecule type" value="Genomic_DNA"/>
</dbReference>
<dbReference type="Proteomes" id="UP001530293">
    <property type="component" value="Unassembled WGS sequence"/>
</dbReference>
<organism evidence="3 4">
    <name type="scientific">Discostella pseudostelligera</name>
    <dbReference type="NCBI Taxonomy" id="259834"/>
    <lineage>
        <taxon>Eukaryota</taxon>
        <taxon>Sar</taxon>
        <taxon>Stramenopiles</taxon>
        <taxon>Ochrophyta</taxon>
        <taxon>Bacillariophyta</taxon>
        <taxon>Coscinodiscophyceae</taxon>
        <taxon>Thalassiosirophycidae</taxon>
        <taxon>Stephanodiscales</taxon>
        <taxon>Stephanodiscaceae</taxon>
        <taxon>Discostella</taxon>
    </lineage>
</organism>
<proteinExistence type="predicted"/>
<dbReference type="AlphaFoldDB" id="A0ABD3N593"/>
<feature type="domain" description="Hemerythrin-like" evidence="2">
    <location>
        <begin position="55"/>
        <end position="183"/>
    </location>
</feature>
<evidence type="ECO:0000313" key="4">
    <source>
        <dbReference type="Proteomes" id="UP001530293"/>
    </source>
</evidence>
<sequence>MINPLPEADGPTPPAKTVTGKEDQRPLVIAANLTSDVYTEENPPMDWADMCLLMPHEAIRSQMTMMVQSAAALPDDPSANEAWKVTLFAKWYIDYFFVSVNEHHDAEEEIFFPWIKTRTPYPERLFSKCHEELISTMKQMKMACESICRNGGKNCTADISLLKNTIPTFVRDMRSHLQEEEESIPALMRSHFTEEEENKTVDKILKAGGLALTKTFLPAILLSMQLWMTPESYDEFCKSLPMPIKHLTFKYYLPDFENVVIPMRDAPTLTKEPKLKKVGCFGIAFCFPCIL</sequence>
<name>A0ABD3N593_9STRA</name>
<dbReference type="Gene3D" id="1.20.120.520">
    <property type="entry name" value="nmb1532 protein domain like"/>
    <property type="match status" value="1"/>
</dbReference>